<dbReference type="HAMAP" id="MF_00179">
    <property type="entry name" value="RibA"/>
    <property type="match status" value="1"/>
</dbReference>
<comment type="caution">
    <text evidence="9">Lacks conserved residue(s) required for the propagation of feature annotation.</text>
</comment>
<feature type="binding site" evidence="9">
    <location>
        <position position="124"/>
    </location>
    <ligand>
        <name>GTP</name>
        <dbReference type="ChEBI" id="CHEBI:37565"/>
    </ligand>
</feature>
<dbReference type="EMBL" id="UAWL01000006">
    <property type="protein sequence ID" value="SQB99077.1"/>
    <property type="molecule type" value="Genomic_DNA"/>
</dbReference>
<evidence type="ECO:0000313" key="12">
    <source>
        <dbReference type="Proteomes" id="UP000250166"/>
    </source>
</evidence>
<dbReference type="GO" id="GO:0005829">
    <property type="term" value="C:cytosol"/>
    <property type="evidence" value="ECO:0007669"/>
    <property type="project" value="TreeGrafter"/>
</dbReference>
<feature type="binding site" evidence="9">
    <location>
        <position position="164"/>
    </location>
    <ligand>
        <name>GTP</name>
        <dbReference type="ChEBI" id="CHEBI:37565"/>
    </ligand>
</feature>
<comment type="catalytic activity">
    <reaction evidence="8 9">
        <text>GTP + 4 H2O = 2,5-diamino-6-hydroxy-4-(5-phosphoribosylamino)-pyrimidine + formate + 2 phosphate + 3 H(+)</text>
        <dbReference type="Rhea" id="RHEA:23704"/>
        <dbReference type="ChEBI" id="CHEBI:15377"/>
        <dbReference type="ChEBI" id="CHEBI:15378"/>
        <dbReference type="ChEBI" id="CHEBI:15740"/>
        <dbReference type="ChEBI" id="CHEBI:37565"/>
        <dbReference type="ChEBI" id="CHEBI:43474"/>
        <dbReference type="ChEBI" id="CHEBI:58614"/>
        <dbReference type="EC" id="3.5.4.25"/>
    </reaction>
</comment>
<accession>A0A2X3BBC1</accession>
<evidence type="ECO:0000256" key="6">
    <source>
        <dbReference type="ARBA" id="ARBA00022833"/>
    </source>
</evidence>
<dbReference type="UniPathway" id="UPA00275">
    <property type="reaction ID" value="UER00400"/>
</dbReference>
<comment type="similarity">
    <text evidence="9">Belongs to the GTP cyclohydrolase II family.</text>
</comment>
<dbReference type="Gene3D" id="3.40.50.10990">
    <property type="entry name" value="GTP cyclohydrolase II"/>
    <property type="match status" value="1"/>
</dbReference>
<dbReference type="AlphaFoldDB" id="A0A2X3BBC1"/>
<feature type="binding site" evidence="9">
    <location>
        <position position="159"/>
    </location>
    <ligand>
        <name>GTP</name>
        <dbReference type="ChEBI" id="CHEBI:37565"/>
    </ligand>
</feature>
<dbReference type="SUPFAM" id="SSF142695">
    <property type="entry name" value="RibA-like"/>
    <property type="match status" value="1"/>
</dbReference>
<evidence type="ECO:0000256" key="3">
    <source>
        <dbReference type="ARBA" id="ARBA00022723"/>
    </source>
</evidence>
<comment type="function">
    <text evidence="9">Catalyzes the conversion of GTP to 2,5-diamino-6-ribosylamino-4(3H)-pyrimidinone 5'-phosphate (DARP), formate and pyrophosphate.</text>
</comment>
<dbReference type="GO" id="GO:0003935">
    <property type="term" value="F:GTP cyclohydrolase II activity"/>
    <property type="evidence" value="ECO:0007669"/>
    <property type="project" value="UniProtKB-UniRule"/>
</dbReference>
<dbReference type="Pfam" id="PF00925">
    <property type="entry name" value="GTP_cyclohydro2"/>
    <property type="match status" value="1"/>
</dbReference>
<comment type="pathway">
    <text evidence="1 9">Cofactor biosynthesis; riboflavin biosynthesis; 5-amino-6-(D-ribitylamino)uracil from GTP: step 1/4.</text>
</comment>
<dbReference type="GO" id="GO:0008270">
    <property type="term" value="F:zinc ion binding"/>
    <property type="evidence" value="ECO:0007669"/>
    <property type="project" value="UniProtKB-UniRule"/>
</dbReference>
<protein>
    <recommendedName>
        <fullName evidence="9">GTP cyclohydrolase-2</fullName>
        <ecNumber evidence="9">3.5.4.25</ecNumber>
    </recommendedName>
    <alternativeName>
        <fullName evidence="9">GTP cyclohydrolase II</fullName>
    </alternativeName>
</protein>
<feature type="binding site" evidence="9">
    <location>
        <begin position="55"/>
        <end position="59"/>
    </location>
    <ligand>
        <name>GTP</name>
        <dbReference type="ChEBI" id="CHEBI:37565"/>
    </ligand>
</feature>
<feature type="active site" description="Proton acceptor" evidence="9">
    <location>
        <position position="136"/>
    </location>
</feature>
<dbReference type="InterPro" id="IPR036144">
    <property type="entry name" value="RibA-like_sf"/>
</dbReference>
<dbReference type="GO" id="GO:0009231">
    <property type="term" value="P:riboflavin biosynthetic process"/>
    <property type="evidence" value="ECO:0007669"/>
    <property type="project" value="UniProtKB-UniRule"/>
</dbReference>
<organism evidence="11 12">
    <name type="scientific">Helicobacter fennelliae</name>
    <dbReference type="NCBI Taxonomy" id="215"/>
    <lineage>
        <taxon>Bacteria</taxon>
        <taxon>Pseudomonadati</taxon>
        <taxon>Campylobacterota</taxon>
        <taxon>Epsilonproteobacteria</taxon>
        <taxon>Campylobacterales</taxon>
        <taxon>Helicobacteraceae</taxon>
        <taxon>Helicobacter</taxon>
    </lineage>
</organism>
<evidence type="ECO:0000259" key="10">
    <source>
        <dbReference type="Pfam" id="PF00925"/>
    </source>
</evidence>
<feature type="binding site" evidence="9">
    <location>
        <position position="60"/>
    </location>
    <ligand>
        <name>Zn(2+)</name>
        <dbReference type="ChEBI" id="CHEBI:29105"/>
        <note>catalytic</note>
    </ligand>
</feature>
<reference evidence="11 12" key="1">
    <citation type="submission" date="2018-06" db="EMBL/GenBank/DDBJ databases">
        <authorList>
            <consortium name="Pathogen Informatics"/>
            <person name="Doyle S."/>
        </authorList>
    </citation>
    <scope>NUCLEOTIDE SEQUENCE [LARGE SCALE GENOMIC DNA]</scope>
    <source>
        <strain evidence="11 12">NCTC13102</strain>
    </source>
</reference>
<evidence type="ECO:0000256" key="7">
    <source>
        <dbReference type="ARBA" id="ARBA00023134"/>
    </source>
</evidence>
<dbReference type="FunFam" id="3.40.50.10990:FF:000002">
    <property type="entry name" value="GTP cyclohydrolase-2"/>
    <property type="match status" value="1"/>
</dbReference>
<evidence type="ECO:0000256" key="2">
    <source>
        <dbReference type="ARBA" id="ARBA00022619"/>
    </source>
</evidence>
<dbReference type="CDD" id="cd00641">
    <property type="entry name" value="GTP_cyclohydro2"/>
    <property type="match status" value="1"/>
</dbReference>
<dbReference type="PANTHER" id="PTHR21327">
    <property type="entry name" value="GTP CYCLOHYDROLASE II-RELATED"/>
    <property type="match status" value="1"/>
</dbReference>
<dbReference type="EC" id="3.5.4.25" evidence="9"/>
<feature type="domain" description="GTP cyclohydrolase II" evidence="10">
    <location>
        <begin position="10"/>
        <end position="174"/>
    </location>
</feature>
<evidence type="ECO:0000256" key="5">
    <source>
        <dbReference type="ARBA" id="ARBA00022801"/>
    </source>
</evidence>
<evidence type="ECO:0000256" key="9">
    <source>
        <dbReference type="HAMAP-Rule" id="MF_00179"/>
    </source>
</evidence>
<keyword evidence="3 9" id="KW-0479">Metal-binding</keyword>
<feature type="active site" description="Nucleophile" evidence="9">
    <location>
        <position position="138"/>
    </location>
</feature>
<sequence>MNNTFEVSNQAKLPTRFGNFIIQSFREMGKKGECDCALEHLVVMTSTLSDAPLLRVHSECLTGDVFGSHKCDCGGELALAMEKIAASEASGQGGMLIYLRQEGRGIGLFNKVNAYVLQDKGYDTVEANEALGFASDQRDYEIVGKILDFYQIKKAHLLTNNPRKIKALEQYIQVVRDSIIIQSNQYNEKYLATKKAKLGHLL</sequence>
<proteinExistence type="inferred from homology"/>
<keyword evidence="7 9" id="KW-0342">GTP-binding</keyword>
<feature type="binding site" evidence="9">
    <location>
        <position position="71"/>
    </location>
    <ligand>
        <name>Zn(2+)</name>
        <dbReference type="ChEBI" id="CHEBI:29105"/>
        <note>catalytic</note>
    </ligand>
</feature>
<comment type="cofactor">
    <cofactor evidence="9">
        <name>Zn(2+)</name>
        <dbReference type="ChEBI" id="CHEBI:29105"/>
    </cofactor>
    <text evidence="9">Binds 1 zinc ion per subunit.</text>
</comment>
<keyword evidence="6 9" id="KW-0862">Zinc</keyword>
<dbReference type="NCBIfam" id="NF001591">
    <property type="entry name" value="PRK00393.1"/>
    <property type="match status" value="1"/>
</dbReference>
<dbReference type="Proteomes" id="UP000250166">
    <property type="component" value="Unassembled WGS sequence"/>
</dbReference>
<dbReference type="NCBIfam" id="TIGR00505">
    <property type="entry name" value="ribA"/>
    <property type="match status" value="1"/>
</dbReference>
<dbReference type="GO" id="GO:0005525">
    <property type="term" value="F:GTP binding"/>
    <property type="evidence" value="ECO:0007669"/>
    <property type="project" value="UniProtKB-KW"/>
</dbReference>
<keyword evidence="5 9" id="KW-0378">Hydrolase</keyword>
<feature type="binding site" evidence="9">
    <location>
        <begin position="102"/>
        <end position="104"/>
    </location>
    <ligand>
        <name>GTP</name>
        <dbReference type="ChEBI" id="CHEBI:37565"/>
    </ligand>
</feature>
<feature type="binding site" evidence="9">
    <location>
        <position position="73"/>
    </location>
    <ligand>
        <name>Zn(2+)</name>
        <dbReference type="ChEBI" id="CHEBI:29105"/>
        <note>catalytic</note>
    </ligand>
</feature>
<evidence type="ECO:0000256" key="4">
    <source>
        <dbReference type="ARBA" id="ARBA00022741"/>
    </source>
</evidence>
<keyword evidence="2 9" id="KW-0686">Riboflavin biosynthesis</keyword>
<evidence type="ECO:0000256" key="1">
    <source>
        <dbReference type="ARBA" id="ARBA00004853"/>
    </source>
</evidence>
<name>A0A2X3BBC1_9HELI</name>
<evidence type="ECO:0000313" key="11">
    <source>
        <dbReference type="EMBL" id="SQB99077.1"/>
    </source>
</evidence>
<keyword evidence="4 9" id="KW-0547">Nucleotide-binding</keyword>
<dbReference type="PANTHER" id="PTHR21327:SF18">
    <property type="entry name" value="3,4-DIHYDROXY-2-BUTANONE 4-PHOSPHATE SYNTHASE"/>
    <property type="match status" value="1"/>
</dbReference>
<dbReference type="InterPro" id="IPR032677">
    <property type="entry name" value="GTP_cyclohydro_II"/>
</dbReference>
<evidence type="ECO:0000256" key="8">
    <source>
        <dbReference type="ARBA" id="ARBA00049295"/>
    </source>
</evidence>
<dbReference type="InterPro" id="IPR000926">
    <property type="entry name" value="RibA"/>
</dbReference>
<gene>
    <name evidence="11" type="primary">ribA_2</name>
    <name evidence="9" type="synonym">ribA</name>
    <name evidence="11" type="ORF">NCTC13102_01551</name>
</gene>
<dbReference type="RefSeq" id="WP_023948545.1">
    <property type="nucleotide sequence ID" value="NZ_JAERIV010000002.1"/>
</dbReference>